<name>A0ABD3LYN7_9STRA</name>
<dbReference type="Gene3D" id="3.80.10.10">
    <property type="entry name" value="Ribonuclease Inhibitor"/>
    <property type="match status" value="2"/>
</dbReference>
<dbReference type="SUPFAM" id="SSF52058">
    <property type="entry name" value="L domain-like"/>
    <property type="match status" value="1"/>
</dbReference>
<dbReference type="PANTHER" id="PTHR45661:SF3">
    <property type="entry name" value="IG-LIKE DOMAIN-CONTAINING PROTEIN"/>
    <property type="match status" value="1"/>
</dbReference>
<keyword evidence="3" id="KW-1185">Reference proteome</keyword>
<gene>
    <name evidence="2" type="ORF">ACHAWU_007716</name>
</gene>
<evidence type="ECO:0000313" key="3">
    <source>
        <dbReference type="Proteomes" id="UP001530293"/>
    </source>
</evidence>
<dbReference type="Proteomes" id="UP001530293">
    <property type="component" value="Unassembled WGS sequence"/>
</dbReference>
<proteinExistence type="predicted"/>
<organism evidence="2 3">
    <name type="scientific">Discostella pseudostelligera</name>
    <dbReference type="NCBI Taxonomy" id="259834"/>
    <lineage>
        <taxon>Eukaryota</taxon>
        <taxon>Sar</taxon>
        <taxon>Stramenopiles</taxon>
        <taxon>Ochrophyta</taxon>
        <taxon>Bacillariophyta</taxon>
        <taxon>Coscinodiscophyceae</taxon>
        <taxon>Thalassiosirophycidae</taxon>
        <taxon>Stephanodiscales</taxon>
        <taxon>Stephanodiscaceae</taxon>
        <taxon>Discostella</taxon>
    </lineage>
</organism>
<dbReference type="AlphaFoldDB" id="A0ABD3LYN7"/>
<protein>
    <submittedName>
        <fullName evidence="2">Uncharacterized protein</fullName>
    </submittedName>
</protein>
<dbReference type="InterPro" id="IPR026906">
    <property type="entry name" value="LRR_5"/>
</dbReference>
<feature type="region of interest" description="Disordered" evidence="1">
    <location>
        <begin position="1"/>
        <end position="39"/>
    </location>
</feature>
<dbReference type="InterPro" id="IPR053139">
    <property type="entry name" value="Surface_bspA-like"/>
</dbReference>
<evidence type="ECO:0000256" key="1">
    <source>
        <dbReference type="SAM" id="MobiDB-lite"/>
    </source>
</evidence>
<dbReference type="InterPro" id="IPR032675">
    <property type="entry name" value="LRR_dom_sf"/>
</dbReference>
<dbReference type="Pfam" id="PF13306">
    <property type="entry name" value="LRR_5"/>
    <property type="match status" value="1"/>
</dbReference>
<evidence type="ECO:0000313" key="2">
    <source>
        <dbReference type="EMBL" id="KAL3756875.1"/>
    </source>
</evidence>
<accession>A0ABD3LYN7</accession>
<dbReference type="EMBL" id="JALLBG020000287">
    <property type="protein sequence ID" value="KAL3756875.1"/>
    <property type="molecule type" value="Genomic_DNA"/>
</dbReference>
<sequence>MWQWQWDSDPDSDPDSDAGSDPDSDADSDADSGSDDEDEIVYSGSDTSICIHPTTTSIPPGALCYRHSLVEVELPAGLRDIDDEAFEYCASLEKINLPEGLLRIGSSAFEGCRSLTHIRIPSTVTIIQMMAFARCISLKDVHIEEGVVTIGEGAFRDCSSLPHINIPSTVTGISRSAFKNCSSLRDVNLCEGLLRIGFFAFCETSILRINIPASVEYISHRAFTHCPLMLNIAISPSSSLQANVLEQMKPFRRISERGRLLDEDCSMDTLKSRFDGLPLHRFCFYHTHPTMGYTDAIAWLDNYTTQHPLQVDDSEEFDCLGMTPLHILACTGVHDKRLYQRIFEIHPDAMEIQDHFCKTPFDYVLLSNAPMEIFHFFLDTMRKKWGTIPFDFDELVFRLINTLSDIHINSGDFVERLRQLVQGQRTYFPDLEVDWLWFAEFAKNRVVHLGVYRVLLEASQTSRSKCMSLEHEGLIDIIIEHDDRKLIKGMILRFIKLHKNQILNATSILELALWKMLLDESVQENQNDDTQNALERKELRLNGGKMFQVVIPNVLSFLF</sequence>
<reference evidence="2 3" key="1">
    <citation type="submission" date="2024-10" db="EMBL/GenBank/DDBJ databases">
        <title>Updated reference genomes for cyclostephanoid diatoms.</title>
        <authorList>
            <person name="Roberts W.R."/>
            <person name="Alverson A.J."/>
        </authorList>
    </citation>
    <scope>NUCLEOTIDE SEQUENCE [LARGE SCALE GENOMIC DNA]</scope>
    <source>
        <strain evidence="2 3">AJA232-27</strain>
    </source>
</reference>
<dbReference type="PANTHER" id="PTHR45661">
    <property type="entry name" value="SURFACE ANTIGEN"/>
    <property type="match status" value="1"/>
</dbReference>
<comment type="caution">
    <text evidence="2">The sequence shown here is derived from an EMBL/GenBank/DDBJ whole genome shotgun (WGS) entry which is preliminary data.</text>
</comment>
<feature type="compositionally biased region" description="Acidic residues" evidence="1">
    <location>
        <begin position="8"/>
        <end position="39"/>
    </location>
</feature>